<dbReference type="InterPro" id="IPR024743">
    <property type="entry name" value="Dynein_HC_stalk"/>
</dbReference>
<dbReference type="Pfam" id="PF18199">
    <property type="entry name" value="Dynein_C"/>
    <property type="match status" value="1"/>
</dbReference>
<feature type="coiled-coil region" evidence="15">
    <location>
        <begin position="2224"/>
        <end position="2279"/>
    </location>
</feature>
<dbReference type="InterPro" id="IPR041658">
    <property type="entry name" value="AAA_lid_11"/>
</dbReference>
<sequence>MEALLGAQSGTAAAVSFITFVQDLKRKTKAWAPMIELCASGEKTLERFRYQFPDDWLYSDQLRGEWSAYNEILKRKNDSIQEQLAGLQLKIVAEDKIVENKVTDLLQEWELSRPVQGSLRADTALNTINVFEGKLTRVQEDYDLVCRAKEALDLDLVRHNRLDPVVEELRDLKAVWTALSGIWSQIAELRETVWGSVQPRKIRQTIDGLLTSTKEMPNRMRQYAAFEYVQETLRGLLKSNALLSELKSEAVKERHWRQLFKALRVANQITLVSLTLGQVYDLGLKKNETVIKEVIIQAQGEMALEEYIKQVRETWTNYTLELVNYQNKCRLIRGWDDLFTKCAENLNSLVAMKLSPYYKVFEEDATSWEEKLNRIHVLFDVWIDVQRQWVYLEGIFSGSADIKHLLPLESQRFQNINNEFLAVMKKVYKSPFVVDVLGIQGIQKSLERLAEMLNKIQKALGEYLERERASFPRFYFVGDEDLLEIIGNSKDIVRIMKHLKKMFAGIATLQLNEEITEIQGYASREGETILYRNPIQLKDFPKINDWLAKIESEMRVSLAQLLGDAVAELHEFYTVEGLVDPARFVQWIKKYPAQLVTLAIQVAWTSETNQALEQGRSPQAALDTVLRSLELLADVVLTDLEAITRRKCEHLITELVHQRDVIRTLVNGKVNSPKDFQWLTQMRFYLDRSVQNPLEQLTISIANADFPYGWEYLGVPDRLVQTPLTDRTYLTLTQALDTQLGGAPFGPAGTGKTESVKALGVQLGRFVLVFCCDETFDFQAMGRIFVGLCQVGAWGCFDEFNRLEERILSAVSQQVQSIQQGLASLVTNPNTEIELVGKQLRINKNIGIFITTNPTYAGRSTLPPNLTKLFRPMAMTRPDRELIAQVMLFSQGFRTAESLASKIVPFFNLCSEQLSPQPHYDFGLRALKAVLSSAGILKRERLANTDSNESSDNNSDVVAEQIILIQSVTETIVPKLVADDVPLLTSLLADVFPGTHYEPVNLDALRAEIVKVCKERRLVTGEKWMAKIMQLYQIQKIQHGLMMVGPSGSGKSNAWKVLLAALERLDGVEGVAYVIDPKAIHKDDLYGTLDQTTREWNDGLFTHILRKIVDNVRGEVMKRHWIIFDGDVDPEWVENLNSVLDDNKLLTLPNGERLNLPSNVRIMFEVEHLRYATLATVSRCGMIWFSDDIVEPAMVYRHYLDTLAVVALDADDDDSPARRMDPMGDSGSSPHMETQKAIVTILEPFFREDGLLNAAIEHAQSIEHIMDFTITRALGTLFSLINKTARNVIEYNMHHPDFPLPPEKVDQYVSRRMLISILWAFSGDSRLDLRAEMGHFLGGSTNVDLPILPHGSSLLDYDVQVATGDWVPWQGRVPIIDIEAHAVTASDVVVPTMDTVRHEEILYSWLSEHKPLMLCGPPGSGKTMTLFSALRKLPDMEVVGLNFSSATTPELILKTFDQYCEYRKTPNGVILSPVQIGRWLVLFCDEINLPATDKYGTQRVISFLRQLVESGGFYRTTDMSWVKLERIQFVGACNPPTDPGRVPLSHRFLRHAPLIMVDYPGEVSLKQIYGTYSRALLKVVPNLRAFSEPLTDAMVSFYLASQRRFTTDAQAHYVYSPRELTRWVRGIYEAIRPLEVLPVEGLVRVWAHEGLRLFQDRLVTEEERAWTDEQIDSIALAHFHNINRDEALARPILFSNWTSKHYISVERESLREYIKARLKIFHEEELDVQLVLFNDVLDHVLRIDRVFRQIQGHLLLIGVSGSGKTTLSRFVAWMNGLSIFQIKVSNKYTGEDFDEDLRTVLRRAGCKGEKICFIMDESNVLDSGFLERMNTLLANAEVPGLFEGDEHSALMTACKEGSQRDGLMLDSHEELYRWFTGQVAKNLHVVFTMNPPENGLASRAATSPALFNRCVLDWFGDWPDQAFFQVGLELTNILDLDLSSYTPPLIFPVSYRQLSLPPTHRTAVINAFVHVHQTLYTINARISKRQGRYNYVTPRHYLDFISQYVRLYGEKRDELEEQQRHLHVGLDKLRDTVTQVEELRKSLAIKRTQLAEKDAQANAKLKQMVADQQEAEQKKAASTQIQAALVEQEKSIEERRVIVTADLAEAQPAVEKAREAVNGIKRQHLVEVRSMANPPEAVKLAMESVCTLLGHKIDSWRTVQGILRRDDFISSIVGFDTVKNMTAPLRDYMNKEFLSRSSYNYEAVNRASRACGPLVEWVMAQVRFSEILDKIEPLRNEVKSLERQAESTKQKASTIIEMIKELESSIETYKNEYALLISETQAIKSEMERVESKVNRSMTLLGSLASERVRWEASSRTFDAEMSTIVGDCLISAAFLAYGGFFDQHYREVMWSEWSSHLTEASIKFKPELSFPEYLSTADDRLSWQSKALPADTLCTENAIMLKRFNRYPLIIDPTGQATTFLLNEYKDRKITVTSFMDEAFLKNLESALRFGNPLLIQDVEHLDPVLNAVLNKEIRRTGGRVLIRLGSQDIDFSPSFTMFLSTRDPSVEFSPDICSRVTFVNFTMTRSSLQSQSLDQALKVERPDTERKRTDLMKVQGEFRLRLRTLEKLLLQALNESTGNILDDDKVVNTLETLKREAAEITRKVEETDSVMKEVEQVTAEYLPLAQACSATFFVLEQMSIINHFYQFSLGFFLDIFHYVLHQNPNLKSVTDHLRRREILWNDLFLTVYQRTSRALLYKDHVVLAVLLAQIKLRGTEDISAELEFLMESGEGATTAASGEQGTSNQLLTTEQSSRLALFLAYAPFKDVQDHISSNSDVWREFLSGPAPERNVPNVWAGKSKPLIAVRNLIIVKCFRPDRLVQATAAFASSMFETDLAEAALFDLRQMVQDEVPATTPLALVSVTGYDASFRVENLVTTSGVKCQSVAMGSQEGFSLAEQAIATAARQGTWVLLKNVHLAPSWLGQLEKKLKNANPSRNFRLFLTMEANLSIPVNILRQSRLIMNEPPPGVKANLLDSLRSIPSTRLTRGPAEKIRLYFLLAWFHAVVQERLRYVPLGWSKIYDFNDSDMEAAFNTIDRWLGSVAKGRANIDPASIPWDAIKSLVKQAVYGGRIDSDFDQNIMDAFVDSLFTPKAYNVEFDLVPRLDPQTVVLAVPEGTKLEHFLSWVNGLPEREPPTWLSLPPTAERVIAISQGLDMLNKLRKMRTLEDDDDEVGAKGTDSTSTTQQPAWMRVLLSNCNEWLAALPSSVTRLPRQSADSQDPLYRFFMREAIVGTKLLRQVQKDLRDLIQVCRGEIKQTNHLRSLMSELAKGTIPTNWKQYKVPKAMAVAGWIPNFSQRLAQLERVAQLGSFTGLTVWLGGLFFPEAYITATRQAVAHRMSWSLETLDLRLDVEQEGDPTAFAVEGLIIEGASWTDDRLAINEGESMTVGRSQVRWVHMDHKEEHAPGTVQVNLPVYLNADRSDVLFTINLPFTNDDAALSVVRAVCLNAGGSASA</sequence>
<keyword evidence="10" id="KW-0243">Dynein</keyword>
<feature type="domain" description="AAA+ ATPase" evidence="16">
    <location>
        <begin position="738"/>
        <end position="888"/>
    </location>
</feature>
<dbReference type="Gene3D" id="1.10.472.130">
    <property type="match status" value="1"/>
</dbReference>
<evidence type="ECO:0000256" key="7">
    <source>
        <dbReference type="ARBA" id="ARBA00022737"/>
    </source>
</evidence>
<keyword evidence="11 15" id="KW-0175">Coiled coil</keyword>
<dbReference type="InterPro" id="IPR013602">
    <property type="entry name" value="Dynein_heavy_linker"/>
</dbReference>
<dbReference type="CDD" id="cd00009">
    <property type="entry name" value="AAA"/>
    <property type="match status" value="2"/>
</dbReference>
<dbReference type="Gene3D" id="1.10.8.710">
    <property type="match status" value="1"/>
</dbReference>
<dbReference type="FunFam" id="3.40.50.300:FF:000122">
    <property type="entry name" value="Cytoplasmic dynein 1 heavy chain"/>
    <property type="match status" value="1"/>
</dbReference>
<dbReference type="OrthoDB" id="447173at2759"/>
<dbReference type="FunFam" id="1.20.920.30:FF:000001">
    <property type="entry name" value="Cytoplasmic dynein heavy chain 1"/>
    <property type="match status" value="1"/>
</dbReference>
<dbReference type="HOGENOM" id="CLU_000038_7_0_1"/>
<dbReference type="Gene3D" id="1.10.8.720">
    <property type="entry name" value="Region D6 of dynein motor"/>
    <property type="match status" value="1"/>
</dbReference>
<dbReference type="Pfam" id="PF08393">
    <property type="entry name" value="DHC_N2"/>
    <property type="match status" value="1"/>
</dbReference>
<proteinExistence type="inferred from homology"/>
<dbReference type="Pfam" id="PF12781">
    <property type="entry name" value="AAA_9"/>
    <property type="match status" value="1"/>
</dbReference>
<dbReference type="FunFam" id="3.40.50.300:FF:000071">
    <property type="entry name" value="Cytoplasmic dynein heavy chain 1"/>
    <property type="match status" value="1"/>
</dbReference>
<dbReference type="InterPro" id="IPR004273">
    <property type="entry name" value="Dynein_heavy_D6_P-loop"/>
</dbReference>
<dbReference type="EMBL" id="KN824291">
    <property type="protein sequence ID" value="KIM28812.1"/>
    <property type="molecule type" value="Genomic_DNA"/>
</dbReference>
<dbReference type="Gene3D" id="1.10.287.2620">
    <property type="match status" value="1"/>
</dbReference>
<dbReference type="SMART" id="SM00382">
    <property type="entry name" value="AAA"/>
    <property type="match status" value="3"/>
</dbReference>
<keyword evidence="7" id="KW-0677">Repeat</keyword>
<dbReference type="Gene3D" id="1.20.1270.280">
    <property type="match status" value="1"/>
</dbReference>
<evidence type="ECO:0000313" key="18">
    <source>
        <dbReference type="Proteomes" id="UP000054097"/>
    </source>
</evidence>
<keyword evidence="5" id="KW-0963">Cytoplasm</keyword>
<dbReference type="InterPro" id="IPR042228">
    <property type="entry name" value="Dynein_linker_3"/>
</dbReference>
<feature type="coiled-coil region" evidence="15">
    <location>
        <begin position="2026"/>
        <end position="2056"/>
    </location>
</feature>
<dbReference type="GO" id="GO:0072384">
    <property type="term" value="P:organelle transport along microtubule"/>
    <property type="evidence" value="ECO:0007669"/>
    <property type="project" value="UniProtKB-ARBA"/>
</dbReference>
<dbReference type="InterPro" id="IPR043157">
    <property type="entry name" value="Dynein_AAA1S"/>
</dbReference>
<feature type="domain" description="AAA+ ATPase" evidence="16">
    <location>
        <begin position="1408"/>
        <end position="1558"/>
    </location>
</feature>
<accession>A0A0C2XI97</accession>
<comment type="subcellular location">
    <subcellularLocation>
        <location evidence="1">Cytoplasm</location>
        <location evidence="1">Cytoskeleton</location>
    </subcellularLocation>
</comment>
<dbReference type="InterPro" id="IPR035699">
    <property type="entry name" value="AAA_6"/>
</dbReference>
<dbReference type="Gene3D" id="1.20.920.30">
    <property type="match status" value="1"/>
</dbReference>
<dbReference type="FunFam" id="1.20.920.20:FF:000002">
    <property type="entry name" value="Cytoplasmic dynein 1 heavy chain"/>
    <property type="match status" value="1"/>
</dbReference>
<gene>
    <name evidence="17" type="ORF">M408DRAFT_133558</name>
</gene>
<comment type="subunit">
    <text evidence="3">Consists of at least two heavy chains and a number of intermediate and light chains.</text>
</comment>
<reference evidence="17 18" key="1">
    <citation type="submission" date="2014-04" db="EMBL/GenBank/DDBJ databases">
        <authorList>
            <consortium name="DOE Joint Genome Institute"/>
            <person name="Kuo A."/>
            <person name="Zuccaro A."/>
            <person name="Kohler A."/>
            <person name="Nagy L.G."/>
            <person name="Floudas D."/>
            <person name="Copeland A."/>
            <person name="Barry K.W."/>
            <person name="Cichocki N."/>
            <person name="Veneault-Fourrey C."/>
            <person name="LaButti K."/>
            <person name="Lindquist E.A."/>
            <person name="Lipzen A."/>
            <person name="Lundell T."/>
            <person name="Morin E."/>
            <person name="Murat C."/>
            <person name="Sun H."/>
            <person name="Tunlid A."/>
            <person name="Henrissat B."/>
            <person name="Grigoriev I.V."/>
            <person name="Hibbett D.S."/>
            <person name="Martin F."/>
            <person name="Nordberg H.P."/>
            <person name="Cantor M.N."/>
            <person name="Hua S.X."/>
        </authorList>
    </citation>
    <scope>NUCLEOTIDE SEQUENCE [LARGE SCALE GENOMIC DNA]</scope>
    <source>
        <strain evidence="17 18">MAFF 305830</strain>
    </source>
</reference>
<dbReference type="Pfam" id="PF17852">
    <property type="entry name" value="Dynein_AAA_lid"/>
    <property type="match status" value="1"/>
</dbReference>
<dbReference type="Gene3D" id="3.40.50.300">
    <property type="entry name" value="P-loop containing nucleotide triphosphate hydrolases"/>
    <property type="match status" value="5"/>
</dbReference>
<dbReference type="Pfam" id="PF22597">
    <property type="entry name" value="DYN_lid"/>
    <property type="match status" value="1"/>
</dbReference>
<dbReference type="FunFam" id="1.20.1270.280:FF:000004">
    <property type="entry name" value="Cytoplasmic dynein heavy chain 2"/>
    <property type="match status" value="1"/>
</dbReference>
<dbReference type="Proteomes" id="UP000054097">
    <property type="component" value="Unassembled WGS sequence"/>
</dbReference>
<dbReference type="InterPro" id="IPR041466">
    <property type="entry name" value="Dynein_AAA5_ext"/>
</dbReference>
<evidence type="ECO:0000256" key="5">
    <source>
        <dbReference type="ARBA" id="ARBA00022490"/>
    </source>
</evidence>
<dbReference type="FunFam" id="3.40.50.300:FF:000373">
    <property type="entry name" value="Cytoplasmic dynein heavy chain 2"/>
    <property type="match status" value="1"/>
</dbReference>
<evidence type="ECO:0000256" key="13">
    <source>
        <dbReference type="ARBA" id="ARBA00023212"/>
    </source>
</evidence>
<dbReference type="InterPro" id="IPR054354">
    <property type="entry name" value="DYNC2H1-like_lid"/>
</dbReference>
<evidence type="ECO:0000313" key="17">
    <source>
        <dbReference type="EMBL" id="KIM28812.1"/>
    </source>
</evidence>
<dbReference type="InterPro" id="IPR041228">
    <property type="entry name" value="Dynein_C"/>
</dbReference>
<keyword evidence="12" id="KW-0505">Motor protein</keyword>
<keyword evidence="9" id="KW-0067">ATP-binding</keyword>
<dbReference type="InterPro" id="IPR024317">
    <property type="entry name" value="Dynein_heavy_chain_D4_dom"/>
</dbReference>
<dbReference type="Gene3D" id="1.10.8.1220">
    <property type="match status" value="1"/>
</dbReference>
<evidence type="ECO:0000256" key="10">
    <source>
        <dbReference type="ARBA" id="ARBA00023017"/>
    </source>
</evidence>
<dbReference type="GO" id="GO:0048468">
    <property type="term" value="P:cell development"/>
    <property type="evidence" value="ECO:0007669"/>
    <property type="project" value="UniProtKB-ARBA"/>
</dbReference>
<dbReference type="FunFam" id="1.10.287.2620:FF:000001">
    <property type="entry name" value="Cytoplasmic dynein heavy chain 1"/>
    <property type="match status" value="1"/>
</dbReference>
<feature type="domain" description="AAA+ ATPase" evidence="16">
    <location>
        <begin position="1750"/>
        <end position="1916"/>
    </location>
</feature>
<dbReference type="GO" id="GO:0005524">
    <property type="term" value="F:ATP binding"/>
    <property type="evidence" value="ECO:0007669"/>
    <property type="project" value="UniProtKB-KW"/>
</dbReference>
<dbReference type="Pfam" id="PF12777">
    <property type="entry name" value="MT"/>
    <property type="match status" value="1"/>
</dbReference>
<name>A0A0C2XI97_SERVB</name>
<dbReference type="FunFam" id="1.10.8.720:FF:000003">
    <property type="entry name" value="Cytoplasmic dynein heavy chain 2"/>
    <property type="match status" value="1"/>
</dbReference>
<dbReference type="Gene3D" id="1.20.920.20">
    <property type="match status" value="2"/>
</dbReference>
<keyword evidence="13" id="KW-0206">Cytoskeleton</keyword>
<dbReference type="InterPro" id="IPR042219">
    <property type="entry name" value="AAA_lid_11_sf"/>
</dbReference>
<dbReference type="Pfam" id="PF12774">
    <property type="entry name" value="AAA_6"/>
    <property type="match status" value="1"/>
</dbReference>
<dbReference type="Gene3D" id="6.10.140.1060">
    <property type="match status" value="1"/>
</dbReference>
<evidence type="ECO:0000259" key="16">
    <source>
        <dbReference type="SMART" id="SM00382"/>
    </source>
</evidence>
<dbReference type="InterPro" id="IPR035706">
    <property type="entry name" value="AAA_9"/>
</dbReference>
<dbReference type="FunFam" id="3.10.490.20:FF:000004">
    <property type="entry name" value="Cytoplasmic dynein heavy chain 2"/>
    <property type="match status" value="1"/>
</dbReference>
<dbReference type="InterPro" id="IPR027417">
    <property type="entry name" value="P-loop_NTPase"/>
</dbReference>
<keyword evidence="18" id="KW-1185">Reference proteome</keyword>
<dbReference type="FunFam" id="1.10.472.130:FF:000002">
    <property type="entry name" value="Cytoplasmic dynein heavy chain 1"/>
    <property type="match status" value="1"/>
</dbReference>
<dbReference type="STRING" id="933852.A0A0C2XI97"/>
<evidence type="ECO:0000256" key="3">
    <source>
        <dbReference type="ARBA" id="ARBA00011655"/>
    </source>
</evidence>
<evidence type="ECO:0000256" key="9">
    <source>
        <dbReference type="ARBA" id="ARBA00022840"/>
    </source>
</evidence>
<dbReference type="GO" id="GO:0051959">
    <property type="term" value="F:dynein light intermediate chain binding"/>
    <property type="evidence" value="ECO:0007669"/>
    <property type="project" value="InterPro"/>
</dbReference>
<dbReference type="InterPro" id="IPR042222">
    <property type="entry name" value="Dynein_2_N"/>
</dbReference>
<organism evidence="17 18">
    <name type="scientific">Serendipita vermifera MAFF 305830</name>
    <dbReference type="NCBI Taxonomy" id="933852"/>
    <lineage>
        <taxon>Eukaryota</taxon>
        <taxon>Fungi</taxon>
        <taxon>Dikarya</taxon>
        <taxon>Basidiomycota</taxon>
        <taxon>Agaricomycotina</taxon>
        <taxon>Agaricomycetes</taxon>
        <taxon>Sebacinales</taxon>
        <taxon>Serendipitaceae</taxon>
        <taxon>Serendipita</taxon>
    </lineage>
</organism>
<evidence type="ECO:0000256" key="2">
    <source>
        <dbReference type="ARBA" id="ARBA00008887"/>
    </source>
</evidence>
<dbReference type="PANTHER" id="PTHR46532:SF4">
    <property type="entry name" value="AAA+ ATPASE DOMAIN-CONTAINING PROTEIN"/>
    <property type="match status" value="1"/>
</dbReference>
<dbReference type="FunFam" id="3.40.50.300:FF:000075">
    <property type="entry name" value="Dynein heavy chain, cytoplasmic"/>
    <property type="match status" value="1"/>
</dbReference>
<dbReference type="GO" id="GO:0045505">
    <property type="term" value="F:dynein intermediate chain binding"/>
    <property type="evidence" value="ECO:0007669"/>
    <property type="project" value="InterPro"/>
</dbReference>
<dbReference type="GO" id="GO:0003006">
    <property type="term" value="P:developmental process involved in reproduction"/>
    <property type="evidence" value="ECO:0007669"/>
    <property type="project" value="UniProtKB-ARBA"/>
</dbReference>
<evidence type="ECO:0000256" key="4">
    <source>
        <dbReference type="ARBA" id="ARBA00022197"/>
    </source>
</evidence>
<evidence type="ECO:0000256" key="12">
    <source>
        <dbReference type="ARBA" id="ARBA00023175"/>
    </source>
</evidence>
<dbReference type="FunFam" id="3.20.180.20:FF:000002">
    <property type="entry name" value="Cytoplasmic dynein heavy chain 1"/>
    <property type="match status" value="1"/>
</dbReference>
<reference evidence="18" key="2">
    <citation type="submission" date="2015-01" db="EMBL/GenBank/DDBJ databases">
        <title>Evolutionary Origins and Diversification of the Mycorrhizal Mutualists.</title>
        <authorList>
            <consortium name="DOE Joint Genome Institute"/>
            <consortium name="Mycorrhizal Genomics Consortium"/>
            <person name="Kohler A."/>
            <person name="Kuo A."/>
            <person name="Nagy L.G."/>
            <person name="Floudas D."/>
            <person name="Copeland A."/>
            <person name="Barry K.W."/>
            <person name="Cichocki N."/>
            <person name="Veneault-Fourrey C."/>
            <person name="LaButti K."/>
            <person name="Lindquist E.A."/>
            <person name="Lipzen A."/>
            <person name="Lundell T."/>
            <person name="Morin E."/>
            <person name="Murat C."/>
            <person name="Riley R."/>
            <person name="Ohm R."/>
            <person name="Sun H."/>
            <person name="Tunlid A."/>
            <person name="Henrissat B."/>
            <person name="Grigoriev I.V."/>
            <person name="Hibbett D.S."/>
            <person name="Martin F."/>
        </authorList>
    </citation>
    <scope>NUCLEOTIDE SEQUENCE [LARGE SCALE GENOMIC DNA]</scope>
    <source>
        <strain evidence="18">MAFF 305830</strain>
    </source>
</reference>
<evidence type="ECO:0000256" key="6">
    <source>
        <dbReference type="ARBA" id="ARBA00022701"/>
    </source>
</evidence>
<keyword evidence="8" id="KW-0547">Nucleotide-binding</keyword>
<dbReference type="FunFam" id="3.40.50.300:FF:000517">
    <property type="entry name" value="Cytoplasmic dynein heavy chain 1"/>
    <property type="match status" value="1"/>
</dbReference>
<dbReference type="Gene3D" id="1.20.140.100">
    <property type="entry name" value="Dynein heavy chain, N-terminal domain 2"/>
    <property type="match status" value="1"/>
</dbReference>
<dbReference type="InterPro" id="IPR043160">
    <property type="entry name" value="Dynein_C_barrel"/>
</dbReference>
<dbReference type="FunFam" id="1.10.8.1220:FF:000002">
    <property type="entry name" value="cytoplasmic dynein 1 heavy chain 1-like"/>
    <property type="match status" value="1"/>
</dbReference>
<dbReference type="Pfam" id="PF12775">
    <property type="entry name" value="AAA_7"/>
    <property type="match status" value="1"/>
</dbReference>
<dbReference type="InterPro" id="IPR003593">
    <property type="entry name" value="AAA+_ATPase"/>
</dbReference>
<dbReference type="GO" id="GO:0005858">
    <property type="term" value="C:axonemal dynein complex"/>
    <property type="evidence" value="ECO:0007669"/>
    <property type="project" value="TreeGrafter"/>
</dbReference>
<dbReference type="GO" id="GO:0048731">
    <property type="term" value="P:system development"/>
    <property type="evidence" value="ECO:0007669"/>
    <property type="project" value="UniProtKB-ARBA"/>
</dbReference>
<dbReference type="SUPFAM" id="SSF52540">
    <property type="entry name" value="P-loop containing nucleoside triphosphate hydrolases"/>
    <property type="match status" value="4"/>
</dbReference>
<dbReference type="Pfam" id="PF12780">
    <property type="entry name" value="AAA_8"/>
    <property type="match status" value="1"/>
</dbReference>
<dbReference type="Gene3D" id="3.20.180.20">
    <property type="entry name" value="Dynein heavy chain, N-terminal domain 2"/>
    <property type="match status" value="1"/>
</dbReference>
<dbReference type="FunFam" id="1.10.8.710:FF:000005">
    <property type="entry name" value="Cytoplasmic dynein heavy chain 1"/>
    <property type="match status" value="1"/>
</dbReference>
<dbReference type="PANTHER" id="PTHR46532">
    <property type="entry name" value="MALE FERTILITY FACTOR KL5"/>
    <property type="match status" value="1"/>
</dbReference>
<feature type="coiled-coil region" evidence="15">
    <location>
        <begin position="439"/>
        <end position="466"/>
    </location>
</feature>
<comment type="similarity">
    <text evidence="2">Belongs to the dynein heavy chain family.</text>
</comment>
<dbReference type="FunFam" id="1.20.140.100:FF:000002">
    <property type="entry name" value="Cytoplasmic dynein heavy chain 1"/>
    <property type="match status" value="1"/>
</dbReference>
<dbReference type="Pfam" id="PF03028">
    <property type="entry name" value="Dynein_heavy"/>
    <property type="match status" value="1"/>
</dbReference>
<keyword evidence="6" id="KW-0493">Microtubule</keyword>
<dbReference type="FunFam" id="1.20.58.1120:FF:000003">
    <property type="entry name" value="Cytoplasmic dynein heavy chain 1"/>
    <property type="match status" value="1"/>
</dbReference>
<dbReference type="GO" id="GO:0008569">
    <property type="term" value="F:minus-end-directed microtubule motor activity"/>
    <property type="evidence" value="ECO:0007669"/>
    <property type="project" value="InterPro"/>
</dbReference>
<dbReference type="InterPro" id="IPR026983">
    <property type="entry name" value="DHC"/>
</dbReference>
<dbReference type="Gene3D" id="3.10.490.20">
    <property type="match status" value="1"/>
</dbReference>
<evidence type="ECO:0000256" key="14">
    <source>
        <dbReference type="ARBA" id="ARBA00033439"/>
    </source>
</evidence>
<evidence type="ECO:0000256" key="15">
    <source>
        <dbReference type="SAM" id="Coils"/>
    </source>
</evidence>
<dbReference type="GO" id="GO:0007097">
    <property type="term" value="P:nuclear migration"/>
    <property type="evidence" value="ECO:0007669"/>
    <property type="project" value="UniProtKB-ARBA"/>
</dbReference>
<protein>
    <recommendedName>
        <fullName evidence="4">Dynein heavy chain, cytoplasmic</fullName>
    </recommendedName>
    <alternativeName>
        <fullName evidence="14">Dynein heavy chain, cytosolic</fullName>
    </alternativeName>
</protein>
<evidence type="ECO:0000256" key="11">
    <source>
        <dbReference type="ARBA" id="ARBA00023054"/>
    </source>
</evidence>
<dbReference type="Pfam" id="PF18198">
    <property type="entry name" value="AAA_lid_11"/>
    <property type="match status" value="1"/>
</dbReference>
<dbReference type="Gene3D" id="1.20.58.1120">
    <property type="match status" value="1"/>
</dbReference>
<dbReference type="GO" id="GO:0005874">
    <property type="term" value="C:microtubule"/>
    <property type="evidence" value="ECO:0007669"/>
    <property type="project" value="UniProtKB-KW"/>
</dbReference>
<evidence type="ECO:0000256" key="8">
    <source>
        <dbReference type="ARBA" id="ARBA00022741"/>
    </source>
</evidence>
<evidence type="ECO:0000256" key="1">
    <source>
        <dbReference type="ARBA" id="ARBA00004245"/>
    </source>
</evidence>